<proteinExistence type="predicted"/>
<sequence>MELDPPRQQTAPWDARISCHLFNSAFTSESTGPTIFAEGSLSDFIFFTPPVVAWLVSKATDKRFVEMEKRAEECHLQSMASKEKPSIEVPLASVNPGNPRSKNETAIPLRSADIKTPSYIGGSKGYSSHQKNISFLKKLDLPEFEGKNPDDWIFRVEKCFKVNQTEEEEKFSLAMDCLVGCAVTWLRMIQDRDELLDWRNFKMKLKRSRALFQSIGSSLRSYLLKYHMFQTMCSRRSSYT</sequence>
<protein>
    <recommendedName>
        <fullName evidence="2">Retrotransposon gag domain-containing protein</fullName>
    </recommendedName>
</protein>
<name>A0A8S9FKP5_BRACR</name>
<dbReference type="AlphaFoldDB" id="A0A8S9FKP5"/>
<accession>A0A8S9FKP5</accession>
<gene>
    <name evidence="1" type="ORF">F2Q70_00029964</name>
</gene>
<evidence type="ECO:0008006" key="2">
    <source>
        <dbReference type="Google" id="ProtNLM"/>
    </source>
</evidence>
<comment type="caution">
    <text evidence="1">The sequence shown here is derived from an EMBL/GenBank/DDBJ whole genome shotgun (WGS) entry which is preliminary data.</text>
</comment>
<organism evidence="1">
    <name type="scientific">Brassica cretica</name>
    <name type="common">Mustard</name>
    <dbReference type="NCBI Taxonomy" id="69181"/>
    <lineage>
        <taxon>Eukaryota</taxon>
        <taxon>Viridiplantae</taxon>
        <taxon>Streptophyta</taxon>
        <taxon>Embryophyta</taxon>
        <taxon>Tracheophyta</taxon>
        <taxon>Spermatophyta</taxon>
        <taxon>Magnoliopsida</taxon>
        <taxon>eudicotyledons</taxon>
        <taxon>Gunneridae</taxon>
        <taxon>Pentapetalae</taxon>
        <taxon>rosids</taxon>
        <taxon>malvids</taxon>
        <taxon>Brassicales</taxon>
        <taxon>Brassicaceae</taxon>
        <taxon>Brassiceae</taxon>
        <taxon>Brassica</taxon>
    </lineage>
</organism>
<reference evidence="1" key="1">
    <citation type="submission" date="2019-12" db="EMBL/GenBank/DDBJ databases">
        <title>Genome sequencing and annotation of Brassica cretica.</title>
        <authorList>
            <person name="Studholme D.J."/>
            <person name="Sarris P.F."/>
        </authorList>
    </citation>
    <scope>NUCLEOTIDE SEQUENCE</scope>
    <source>
        <strain evidence="1">PFS-102/07</strain>
        <tissue evidence="1">Leaf</tissue>
    </source>
</reference>
<dbReference type="EMBL" id="QGKY02002305">
    <property type="protein sequence ID" value="KAF2534270.1"/>
    <property type="molecule type" value="Genomic_DNA"/>
</dbReference>
<evidence type="ECO:0000313" key="1">
    <source>
        <dbReference type="EMBL" id="KAF2534270.1"/>
    </source>
</evidence>